<dbReference type="CDD" id="cd07233">
    <property type="entry name" value="GlxI_Zn"/>
    <property type="match status" value="1"/>
</dbReference>
<dbReference type="GO" id="GO:0004462">
    <property type="term" value="F:lactoylglutathione lyase activity"/>
    <property type="evidence" value="ECO:0007669"/>
    <property type="project" value="InterPro"/>
</dbReference>
<gene>
    <name evidence="3" type="ORF">CHC_T00000393001</name>
</gene>
<protein>
    <recommendedName>
        <fullName evidence="2">VOC domain-containing protein</fullName>
    </recommendedName>
</protein>
<feature type="domain" description="VOC" evidence="2">
    <location>
        <begin position="326"/>
        <end position="477"/>
    </location>
</feature>
<dbReference type="GeneID" id="17317798"/>
<dbReference type="InterPro" id="IPR018146">
    <property type="entry name" value="Glyoxalase_1_CS"/>
</dbReference>
<name>R7QPS4_CHOCR</name>
<dbReference type="OMA" id="HVVYKVG"/>
<evidence type="ECO:0000313" key="4">
    <source>
        <dbReference type="Proteomes" id="UP000012073"/>
    </source>
</evidence>
<dbReference type="GO" id="GO:0046872">
    <property type="term" value="F:metal ion binding"/>
    <property type="evidence" value="ECO:0007669"/>
    <property type="project" value="UniProtKB-KW"/>
</dbReference>
<dbReference type="PROSITE" id="PS00934">
    <property type="entry name" value="GLYOXALASE_I_1"/>
    <property type="match status" value="1"/>
</dbReference>
<dbReference type="SUPFAM" id="SSF54593">
    <property type="entry name" value="Glyoxalase/Bleomycin resistance protein/Dihydroxybiphenyl dioxygenase"/>
    <property type="match status" value="2"/>
</dbReference>
<sequence>MHETWHETWTTCHERSRFFYPSRHVASCPWTSDPNSVIYPRVPYADILYCSFLSLSSNASSPLQLARSCHCHREMSFALRRVSQRFLPAFQLPLVLSPTTSPYNPRFRIALMSRPSAPVSVPHHHATASASLATPTDLPPSFAGENPVFAQTMLRIVNPTASRAFYEHALGMTYLTRLDFPDLQFSLFFYAYTDDDVPDQADPQPKRAQWLWGRPYPTIELTWNWPRETYDESVQAASENDKGDEVYVNGNQDPKGFGHVGVIVSNLPGVMDMLEKKGVAVVQGASTDGKDGTAVVADPDGYLIQLTERGHTPGDGGVDMVKTDPVYGSVMLRVKDPRDAMRFFSRLGFRCIARLDHEDDKCTEYFLAYSWASEVEDSVAEAEKAEWVHARRECKILLKHHWGTENESEQMYAHGNAKPHRGFGHLGIIVDDIYGTTQAMEKEGYKIVRQAGPFRDAGELSFVAEPSTGYWVEIIKRSGEAGDVPYEKPFGIGG</sequence>
<evidence type="ECO:0000259" key="2">
    <source>
        <dbReference type="PROSITE" id="PS51819"/>
    </source>
</evidence>
<dbReference type="InterPro" id="IPR004360">
    <property type="entry name" value="Glyas_Fos-R_dOase_dom"/>
</dbReference>
<dbReference type="PANTHER" id="PTHR10374">
    <property type="entry name" value="LACTOYLGLUTATHIONE LYASE GLYOXALASE I"/>
    <property type="match status" value="1"/>
</dbReference>
<dbReference type="PhylomeDB" id="R7QPS4"/>
<dbReference type="InterPro" id="IPR029068">
    <property type="entry name" value="Glyas_Bleomycin-R_OHBP_Dase"/>
</dbReference>
<feature type="domain" description="VOC" evidence="2">
    <location>
        <begin position="148"/>
        <end position="309"/>
    </location>
</feature>
<dbReference type="RefSeq" id="XP_005710082.1">
    <property type="nucleotide sequence ID" value="XM_005710025.1"/>
</dbReference>
<dbReference type="Gene3D" id="3.10.180.10">
    <property type="entry name" value="2,3-Dihydroxybiphenyl 1,2-Dioxygenase, domain 1"/>
    <property type="match status" value="2"/>
</dbReference>
<dbReference type="PANTHER" id="PTHR10374:SF30">
    <property type="entry name" value="LACTOYLGLUTATHIONE LYASE"/>
    <property type="match status" value="1"/>
</dbReference>
<dbReference type="STRING" id="2769.R7QPS4"/>
<keyword evidence="1" id="KW-0479">Metal-binding</keyword>
<reference evidence="4" key="1">
    <citation type="journal article" date="2013" name="Proc. Natl. Acad. Sci. U.S.A.">
        <title>Genome structure and metabolic features in the red seaweed Chondrus crispus shed light on evolution of the Archaeplastida.</title>
        <authorList>
            <person name="Collen J."/>
            <person name="Porcel B."/>
            <person name="Carre W."/>
            <person name="Ball S.G."/>
            <person name="Chaparro C."/>
            <person name="Tonon T."/>
            <person name="Barbeyron T."/>
            <person name="Michel G."/>
            <person name="Noel B."/>
            <person name="Valentin K."/>
            <person name="Elias M."/>
            <person name="Artiguenave F."/>
            <person name="Arun A."/>
            <person name="Aury J.M."/>
            <person name="Barbosa-Neto J.F."/>
            <person name="Bothwell J.H."/>
            <person name="Bouget F.Y."/>
            <person name="Brillet L."/>
            <person name="Cabello-Hurtado F."/>
            <person name="Capella-Gutierrez S."/>
            <person name="Charrier B."/>
            <person name="Cladiere L."/>
            <person name="Cock J.M."/>
            <person name="Coelho S.M."/>
            <person name="Colleoni C."/>
            <person name="Czjzek M."/>
            <person name="Da Silva C."/>
            <person name="Delage L."/>
            <person name="Denoeud F."/>
            <person name="Deschamps P."/>
            <person name="Dittami S.M."/>
            <person name="Gabaldon T."/>
            <person name="Gachon C.M."/>
            <person name="Groisillier A."/>
            <person name="Herve C."/>
            <person name="Jabbari K."/>
            <person name="Katinka M."/>
            <person name="Kloareg B."/>
            <person name="Kowalczyk N."/>
            <person name="Labadie K."/>
            <person name="Leblanc C."/>
            <person name="Lopez P.J."/>
            <person name="McLachlan D.H."/>
            <person name="Meslet-Cladiere L."/>
            <person name="Moustafa A."/>
            <person name="Nehr Z."/>
            <person name="Nyvall Collen P."/>
            <person name="Panaud O."/>
            <person name="Partensky F."/>
            <person name="Poulain J."/>
            <person name="Rensing S.A."/>
            <person name="Rousvoal S."/>
            <person name="Samson G."/>
            <person name="Symeonidi A."/>
            <person name="Weissenbach J."/>
            <person name="Zambounis A."/>
            <person name="Wincker P."/>
            <person name="Boyen C."/>
        </authorList>
    </citation>
    <scope>NUCLEOTIDE SEQUENCE [LARGE SCALE GENOMIC DNA]</scope>
    <source>
        <strain evidence="4">cv. Stackhouse</strain>
    </source>
</reference>
<dbReference type="Proteomes" id="UP000012073">
    <property type="component" value="Unassembled WGS sequence"/>
</dbReference>
<dbReference type="OrthoDB" id="16820at2759"/>
<organism evidence="3 4">
    <name type="scientific">Chondrus crispus</name>
    <name type="common">Carrageen Irish moss</name>
    <name type="synonym">Polymorpha crispa</name>
    <dbReference type="NCBI Taxonomy" id="2769"/>
    <lineage>
        <taxon>Eukaryota</taxon>
        <taxon>Rhodophyta</taxon>
        <taxon>Florideophyceae</taxon>
        <taxon>Rhodymeniophycidae</taxon>
        <taxon>Gigartinales</taxon>
        <taxon>Gigartinaceae</taxon>
        <taxon>Chondrus</taxon>
    </lineage>
</organism>
<dbReference type="AlphaFoldDB" id="R7QPS4"/>
<dbReference type="InterPro" id="IPR037523">
    <property type="entry name" value="VOC_core"/>
</dbReference>
<dbReference type="Pfam" id="PF00903">
    <property type="entry name" value="Glyoxalase"/>
    <property type="match status" value="2"/>
</dbReference>
<keyword evidence="4" id="KW-1185">Reference proteome</keyword>
<dbReference type="PROSITE" id="PS51819">
    <property type="entry name" value="VOC"/>
    <property type="match status" value="2"/>
</dbReference>
<dbReference type="KEGG" id="ccp:CHC_T00000393001"/>
<dbReference type="EMBL" id="HG002073">
    <property type="protein sequence ID" value="CDF39788.1"/>
    <property type="molecule type" value="Genomic_DNA"/>
</dbReference>
<evidence type="ECO:0000313" key="3">
    <source>
        <dbReference type="EMBL" id="CDF39788.1"/>
    </source>
</evidence>
<proteinExistence type="predicted"/>
<evidence type="ECO:0000256" key="1">
    <source>
        <dbReference type="ARBA" id="ARBA00022723"/>
    </source>
</evidence>
<accession>R7QPS4</accession>
<dbReference type="Gramene" id="CDF39788">
    <property type="protein sequence ID" value="CDF39788"/>
    <property type="gene ID" value="CHC_T00000393001"/>
</dbReference>